<evidence type="ECO:0000256" key="5">
    <source>
        <dbReference type="PIRSR" id="PIRSR036492-1"/>
    </source>
</evidence>
<keyword evidence="3" id="KW-0520">NAD</keyword>
<evidence type="ECO:0000256" key="3">
    <source>
        <dbReference type="ARBA" id="ARBA00023027"/>
    </source>
</evidence>
<evidence type="ECO:0000313" key="9">
    <source>
        <dbReference type="EMBL" id="GEM07682.1"/>
    </source>
</evidence>
<feature type="active site" evidence="5 6">
    <location>
        <position position="218"/>
    </location>
</feature>
<dbReference type="PIRSF" id="PIRSF036492">
    <property type="entry name" value="ALDH"/>
    <property type="match status" value="1"/>
</dbReference>
<dbReference type="InterPro" id="IPR015590">
    <property type="entry name" value="Aldehyde_DH_dom"/>
</dbReference>
<dbReference type="InterPro" id="IPR016161">
    <property type="entry name" value="Ald_DH/histidinol_DH"/>
</dbReference>
<feature type="domain" description="Aldehyde dehydrogenase" evidence="8">
    <location>
        <begin position="11"/>
        <end position="445"/>
    </location>
</feature>
<dbReference type="InterPro" id="IPR016163">
    <property type="entry name" value="Ald_DH_C"/>
</dbReference>
<dbReference type="EMBL" id="BJWK01000003">
    <property type="protein sequence ID" value="GEM07682.1"/>
    <property type="molecule type" value="Genomic_DNA"/>
</dbReference>
<evidence type="ECO:0000313" key="10">
    <source>
        <dbReference type="Proteomes" id="UP000321518"/>
    </source>
</evidence>
<dbReference type="AlphaFoldDB" id="A0A511KBG5"/>
<name>A0A511KBG5_RHOTO</name>
<dbReference type="GO" id="GO:0006081">
    <property type="term" value="P:aldehyde metabolic process"/>
    <property type="evidence" value="ECO:0007669"/>
    <property type="project" value="InterPro"/>
</dbReference>
<dbReference type="PROSITE" id="PS00687">
    <property type="entry name" value="ALDEHYDE_DEHYDR_GLU"/>
    <property type="match status" value="1"/>
</dbReference>
<dbReference type="Gene3D" id="3.40.309.10">
    <property type="entry name" value="Aldehyde Dehydrogenase, Chain A, domain 2"/>
    <property type="match status" value="1"/>
</dbReference>
<proteinExistence type="inferred from homology"/>
<dbReference type="PANTHER" id="PTHR43570">
    <property type="entry name" value="ALDEHYDE DEHYDROGENASE"/>
    <property type="match status" value="1"/>
</dbReference>
<dbReference type="InterPro" id="IPR029510">
    <property type="entry name" value="Ald_DH_CS_GLU"/>
</dbReference>
<sequence>MAAMQDTPIDSIPQAYDTVTKTFLSGKTRPIAWRKAQIKKLGFLVQDNEEAFIRALEQDFGRPAFETITAELNPVKAEINEVHDHLEKWAKPRRVKTSATWFATKPTVYSEPKGVTLVIGTWNYPITLLLVPLLGAISAGCTALVKPAEQAPHVAALVADLLPKYLDPTAFICITGAIPQATALLKLKFDHIFYTGSGSVGKIIARAAAEHLCPVTLELGGKSPAVVLDDADIEVVARRIVWAKFTNAGQICISTDYVLTTPQTEPKLLEALKRALAAFSANPSAPSSSSEKSTLLHNPNYSRIINQNHYNRVSKLLDATKGEVVVGGGRDEKERKIEVTIVRGVKPDDSLMSEEIFGPVLPIMTLPTLDDMVKFIQSRDTPLALYVFTQSQKNRDFIFERTRSGGFVQNDVLVQFMIPGLPFGGTGAAGYGNYHGRRTFDTFSHERASANVPTWMDMIMASRYPPYTQKKLKMLLFATKAVIKKPSKFGSISRLLKVIAAMVALLAVRARL</sequence>
<accession>A0A511KBG5</accession>
<evidence type="ECO:0000256" key="7">
    <source>
        <dbReference type="RuleBase" id="RU003345"/>
    </source>
</evidence>
<dbReference type="Proteomes" id="UP000321518">
    <property type="component" value="Unassembled WGS sequence"/>
</dbReference>
<evidence type="ECO:0000259" key="8">
    <source>
        <dbReference type="Pfam" id="PF00171"/>
    </source>
</evidence>
<dbReference type="PANTHER" id="PTHR43570:SF16">
    <property type="entry name" value="ALDEHYDE DEHYDROGENASE TYPE III, ISOFORM Q"/>
    <property type="match status" value="1"/>
</dbReference>
<reference evidence="9 10" key="1">
    <citation type="submission" date="2019-07" db="EMBL/GenBank/DDBJ databases">
        <title>Rhodotorula toruloides NBRC10032 genome sequencing.</title>
        <authorList>
            <person name="Shida Y."/>
            <person name="Takaku H."/>
            <person name="Ogasawara W."/>
            <person name="Mori K."/>
        </authorList>
    </citation>
    <scope>NUCLEOTIDE SEQUENCE [LARGE SCALE GENOMIC DNA]</scope>
    <source>
        <strain evidence="9 10">NBRC10032</strain>
    </source>
</reference>
<comment type="caution">
    <text evidence="9">The sequence shown here is derived from an EMBL/GenBank/DDBJ whole genome shotgun (WGS) entry which is preliminary data.</text>
</comment>
<keyword evidence="2 4" id="KW-0560">Oxidoreductase</keyword>
<evidence type="ECO:0000256" key="2">
    <source>
        <dbReference type="ARBA" id="ARBA00023002"/>
    </source>
</evidence>
<gene>
    <name evidence="9" type="ORF">Rt10032_c03g1699</name>
</gene>
<evidence type="ECO:0000256" key="1">
    <source>
        <dbReference type="ARBA" id="ARBA00009986"/>
    </source>
</evidence>
<evidence type="ECO:0000256" key="6">
    <source>
        <dbReference type="PROSITE-ProRule" id="PRU10007"/>
    </source>
</evidence>
<dbReference type="FunFam" id="3.40.605.10:FF:000004">
    <property type="entry name" value="Aldehyde dehydrogenase"/>
    <property type="match status" value="1"/>
</dbReference>
<dbReference type="SUPFAM" id="SSF53720">
    <property type="entry name" value="ALDH-like"/>
    <property type="match status" value="1"/>
</dbReference>
<dbReference type="GO" id="GO:0005737">
    <property type="term" value="C:cytoplasm"/>
    <property type="evidence" value="ECO:0007669"/>
    <property type="project" value="TreeGrafter"/>
</dbReference>
<evidence type="ECO:0000256" key="4">
    <source>
        <dbReference type="PIRNR" id="PIRNR036492"/>
    </source>
</evidence>
<dbReference type="Gene3D" id="3.40.605.10">
    <property type="entry name" value="Aldehyde Dehydrogenase, Chain A, domain 1"/>
    <property type="match status" value="1"/>
</dbReference>
<dbReference type="Pfam" id="PF00171">
    <property type="entry name" value="Aldedh"/>
    <property type="match status" value="1"/>
</dbReference>
<comment type="similarity">
    <text evidence="1 4 7">Belongs to the aldehyde dehydrogenase family.</text>
</comment>
<protein>
    <recommendedName>
        <fullName evidence="4">Aldehyde dehydrogenase</fullName>
    </recommendedName>
</protein>
<dbReference type="InterPro" id="IPR016162">
    <property type="entry name" value="Ald_DH_N"/>
</dbReference>
<dbReference type="OrthoDB" id="440325at2759"/>
<dbReference type="GO" id="GO:0004029">
    <property type="term" value="F:aldehyde dehydrogenase (NAD+) activity"/>
    <property type="evidence" value="ECO:0007669"/>
    <property type="project" value="TreeGrafter"/>
</dbReference>
<dbReference type="FunFam" id="3.40.309.10:FF:000003">
    <property type="entry name" value="Aldehyde dehydrogenase"/>
    <property type="match status" value="1"/>
</dbReference>
<dbReference type="InterPro" id="IPR012394">
    <property type="entry name" value="Aldehyde_DH_NAD(P)"/>
</dbReference>
<feature type="active site" evidence="5">
    <location>
        <position position="252"/>
    </location>
</feature>
<organism evidence="9 10">
    <name type="scientific">Rhodotorula toruloides</name>
    <name type="common">Yeast</name>
    <name type="synonym">Rhodosporidium toruloides</name>
    <dbReference type="NCBI Taxonomy" id="5286"/>
    <lineage>
        <taxon>Eukaryota</taxon>
        <taxon>Fungi</taxon>
        <taxon>Dikarya</taxon>
        <taxon>Basidiomycota</taxon>
        <taxon>Pucciniomycotina</taxon>
        <taxon>Microbotryomycetes</taxon>
        <taxon>Sporidiobolales</taxon>
        <taxon>Sporidiobolaceae</taxon>
        <taxon>Rhodotorula</taxon>
    </lineage>
</organism>
<dbReference type="CDD" id="cd07135">
    <property type="entry name" value="ALDH_F14-YMR110C"/>
    <property type="match status" value="1"/>
</dbReference>